<evidence type="ECO:0000256" key="1">
    <source>
        <dbReference type="SAM" id="MobiDB-lite"/>
    </source>
</evidence>
<evidence type="ECO:0000313" key="3">
    <source>
        <dbReference type="Proteomes" id="UP000011682"/>
    </source>
</evidence>
<dbReference type="RefSeq" id="WP_002630338.1">
    <property type="nucleotide sequence ID" value="NZ_ANAH02000064.1"/>
</dbReference>
<comment type="caution">
    <text evidence="2">The sequence shown here is derived from an EMBL/GenBank/DDBJ whole genome shotgun (WGS) entry which is preliminary data.</text>
</comment>
<gene>
    <name evidence="2" type="ORF">D187_006817</name>
</gene>
<dbReference type="eggNOG" id="ENOG502ZM3V">
    <property type="taxonomic scope" value="Bacteria"/>
</dbReference>
<keyword evidence="3" id="KW-1185">Reference proteome</keyword>
<feature type="region of interest" description="Disordered" evidence="1">
    <location>
        <begin position="96"/>
        <end position="125"/>
    </location>
</feature>
<evidence type="ECO:0000313" key="2">
    <source>
        <dbReference type="EMBL" id="EPX57063.1"/>
    </source>
</evidence>
<reference evidence="2" key="1">
    <citation type="submission" date="2013-05" db="EMBL/GenBank/DDBJ databases">
        <title>Genome assembly of Cystobacter fuscus DSM 2262.</title>
        <authorList>
            <person name="Sharma G."/>
            <person name="Khatri I."/>
            <person name="Kaur C."/>
            <person name="Mayilraj S."/>
            <person name="Subramanian S."/>
        </authorList>
    </citation>
    <scope>NUCLEOTIDE SEQUENCE [LARGE SCALE GENOMIC DNA]</scope>
    <source>
        <strain evidence="2">DSM 2262</strain>
    </source>
</reference>
<dbReference type="AlphaFoldDB" id="S9QKS3"/>
<organism evidence="2 3">
    <name type="scientific">Cystobacter fuscus (strain ATCC 25194 / DSM 2262 / NBRC 100088 / M29)</name>
    <dbReference type="NCBI Taxonomy" id="1242864"/>
    <lineage>
        <taxon>Bacteria</taxon>
        <taxon>Pseudomonadati</taxon>
        <taxon>Myxococcota</taxon>
        <taxon>Myxococcia</taxon>
        <taxon>Myxococcales</taxon>
        <taxon>Cystobacterineae</taxon>
        <taxon>Archangiaceae</taxon>
        <taxon>Cystobacter</taxon>
    </lineage>
</organism>
<feature type="compositionally biased region" description="Basic and acidic residues" evidence="1">
    <location>
        <begin position="114"/>
        <end position="125"/>
    </location>
</feature>
<name>S9QKS3_CYSF2</name>
<dbReference type="Proteomes" id="UP000011682">
    <property type="component" value="Unassembled WGS sequence"/>
</dbReference>
<dbReference type="EMBL" id="ANAH02000064">
    <property type="protein sequence ID" value="EPX57063.1"/>
    <property type="molecule type" value="Genomic_DNA"/>
</dbReference>
<proteinExistence type="predicted"/>
<sequence length="125" mass="14305">MTQPSWLKAAVRRSADEDWTLGFIFKRYRQFKNKSSEELAEELGCSLETLDWLSLCRVPSEERFAEELSVITQRFNVDPNRLAPVLLLAKILRTVSEESDGEERSNGSSIKLLAARDRSPDKKDS</sequence>
<accession>S9QKS3</accession>
<protein>
    <submittedName>
        <fullName evidence="2">Uncharacterized protein</fullName>
    </submittedName>
</protein>
<dbReference type="OrthoDB" id="5515704at2"/>